<dbReference type="RefSeq" id="WP_131284547.1">
    <property type="nucleotide sequence ID" value="NZ_RXLP01000023.1"/>
</dbReference>
<dbReference type="Proteomes" id="UP000291289">
    <property type="component" value="Unassembled WGS sequence"/>
</dbReference>
<evidence type="ECO:0008006" key="3">
    <source>
        <dbReference type="Google" id="ProtNLM"/>
    </source>
</evidence>
<evidence type="ECO:0000313" key="1">
    <source>
        <dbReference type="EMBL" id="TCD53944.1"/>
    </source>
</evidence>
<accession>A0A4R0QP22</accession>
<gene>
    <name evidence="1" type="ORF">EJ419_05775</name>
</gene>
<dbReference type="OrthoDB" id="184858at2"/>
<dbReference type="InterPro" id="IPR000801">
    <property type="entry name" value="Esterase-like"/>
</dbReference>
<organism evidence="1 2">
    <name type="scientific">Alloscardovia theropitheci</name>
    <dbReference type="NCBI Taxonomy" id="2496842"/>
    <lineage>
        <taxon>Bacteria</taxon>
        <taxon>Bacillati</taxon>
        <taxon>Actinomycetota</taxon>
        <taxon>Actinomycetes</taxon>
        <taxon>Bifidobacteriales</taxon>
        <taxon>Bifidobacteriaceae</taxon>
        <taxon>Alloscardovia</taxon>
    </lineage>
</organism>
<keyword evidence="2" id="KW-1185">Reference proteome</keyword>
<dbReference type="AlphaFoldDB" id="A0A4R0QP22"/>
<proteinExistence type="predicted"/>
<dbReference type="InterPro" id="IPR050583">
    <property type="entry name" value="Mycobacterial_A85_antigen"/>
</dbReference>
<reference evidence="1 2" key="1">
    <citation type="submission" date="2018-12" db="EMBL/GenBank/DDBJ databases">
        <title>Alloscrdovia theropitheci sp. nov: a novel taxon from the feces of the bleeding-herat monkey (Theropithecus geleda).</title>
        <authorList>
            <person name="Modesto M."/>
        </authorList>
    </citation>
    <scope>NUCLEOTIDE SEQUENCE [LARGE SCALE GENOMIC DNA]</scope>
    <source>
        <strain evidence="1 2">GLDI4/2</strain>
    </source>
</reference>
<evidence type="ECO:0000313" key="2">
    <source>
        <dbReference type="Proteomes" id="UP000291289"/>
    </source>
</evidence>
<comment type="caution">
    <text evidence="1">The sequence shown here is derived from an EMBL/GenBank/DDBJ whole genome shotgun (WGS) entry which is preliminary data.</text>
</comment>
<dbReference type="Pfam" id="PF00756">
    <property type="entry name" value="Esterase"/>
    <property type="match status" value="1"/>
</dbReference>
<sequence length="290" mass="33172">MPLSLQLKNIPNSYLAATDSSRYKSGRLEILDYTTYESFSYESSNPKPINKRAIVYLPYGYTPEKKYPIVYVSHGGWSNETTIMGTPHSPRPFKFIIDHAIENHDIVPMIIVNLTYNNTSEQDSSDFNLAIELTERYHNELINDLIPAVESTYSMYASSTSPEDLKASRKYRAFSGFSMGSVNTWRTFEYALDYFAYFNPMSGSISASAHTLARLAHRVNDEFIIYALSGTNDFAYSSFREQINSLSQLEPDTFRLEDNLFFRVRQGASHDYAALCDYTYNALGAFWKDI</sequence>
<dbReference type="SUPFAM" id="SSF53474">
    <property type="entry name" value="alpha/beta-Hydrolases"/>
    <property type="match status" value="1"/>
</dbReference>
<dbReference type="EMBL" id="RXLP01000023">
    <property type="protein sequence ID" value="TCD53944.1"/>
    <property type="molecule type" value="Genomic_DNA"/>
</dbReference>
<name>A0A4R0QP22_9BIFI</name>
<protein>
    <recommendedName>
        <fullName evidence="3">Esterase</fullName>
    </recommendedName>
</protein>
<dbReference type="Gene3D" id="3.40.50.1820">
    <property type="entry name" value="alpha/beta hydrolase"/>
    <property type="match status" value="1"/>
</dbReference>
<dbReference type="PANTHER" id="PTHR48098">
    <property type="entry name" value="ENTEROCHELIN ESTERASE-RELATED"/>
    <property type="match status" value="1"/>
</dbReference>
<dbReference type="InterPro" id="IPR029058">
    <property type="entry name" value="AB_hydrolase_fold"/>
</dbReference>